<keyword evidence="4 6" id="KW-1133">Transmembrane helix</keyword>
<feature type="compositionally biased region" description="Polar residues" evidence="7">
    <location>
        <begin position="261"/>
        <end position="270"/>
    </location>
</feature>
<evidence type="ECO:0000256" key="3">
    <source>
        <dbReference type="ARBA" id="ARBA00022692"/>
    </source>
</evidence>
<feature type="transmembrane region" description="Helical" evidence="6">
    <location>
        <begin position="620"/>
        <end position="640"/>
    </location>
</feature>
<evidence type="ECO:0000256" key="7">
    <source>
        <dbReference type="SAM" id="MobiDB-lite"/>
    </source>
</evidence>
<feature type="transmembrane region" description="Helical" evidence="6">
    <location>
        <begin position="585"/>
        <end position="608"/>
    </location>
</feature>
<dbReference type="GO" id="GO:0016020">
    <property type="term" value="C:membrane"/>
    <property type="evidence" value="ECO:0007669"/>
    <property type="project" value="UniProtKB-SubCell"/>
</dbReference>
<sequence>MWVSMSSGLPATNAARLSIGTKAAGKEGSLQTTTTHQAPPNQTVRKEVVDYGSEQTAGAAVCIPRTQTDPDLYTTALEEEILDEPSSRPSLADYGTEAVEYVEASGPEYHAAELVLMPAVGLDVNATTEPSPNSELDPQNLVGLGSAFTAESTPPLAAQLQGLPVESQLETQQKQEPHKPLSSELMDVSTLNGTTTISPQQLYQALDTPELRHRHRPSPAQGLEGSRATAEDPPHRNITSNESSILSANPADAPSREAFQVDTSEGSTEGNALPPLTLPQITAFAVPALGAVLADPLMSLVDTACVGQVSSIGLAALGPNTTIFMFVGMIFMFLTTATTALVARAFDKGERKEVGRAVSDALTIAVTLGPLMSFIMITQSTPLFSLLNTSMELMKPAQDYLFWRALSLPCTLVSFVGTAACLGQRDSSTPLKVAGLSGLVNLVVDLFLVLGPLKMGIVGAAMATAGSQLMAATLYVIKLRSRMELRPRMLTWARVQPFVSAASVLILRSTFIMSVFMMMTGRAASMGTLSVAAHQVLIGVLTVAQFCPEPMSSAAQTFLASTAGPVRRGTATPKEAAFARQAGRLLLRTSATLGCGLAAGAFCIARFAPGLFTSDPLVMARVATLAPFLGAAILVYTLVCQMDGLLFAAADLRFSAAMQFINLPAMIILLKLTETHALAGIWCAFAVWNGVRFLENGLRVLPHYK</sequence>
<organism evidence="8">
    <name type="scientific">Pyramimonas obovata</name>
    <dbReference type="NCBI Taxonomy" id="1411642"/>
    <lineage>
        <taxon>Eukaryota</taxon>
        <taxon>Viridiplantae</taxon>
        <taxon>Chlorophyta</taxon>
        <taxon>Pyramimonadophyceae</taxon>
        <taxon>Pyramimonadales</taxon>
        <taxon>Pyramimonadaceae</taxon>
        <taxon>Pyramimonas</taxon>
        <taxon>Pyramimonas incertae sedis</taxon>
    </lineage>
</organism>
<dbReference type="Pfam" id="PF01554">
    <property type="entry name" value="MatE"/>
    <property type="match status" value="1"/>
</dbReference>
<feature type="transmembrane region" description="Helical" evidence="6">
    <location>
        <begin position="433"/>
        <end position="451"/>
    </location>
</feature>
<gene>
    <name evidence="8" type="ORF">POBO1169_LOCUS13102</name>
</gene>
<dbReference type="AlphaFoldDB" id="A0A7S0WP93"/>
<dbReference type="InterPro" id="IPR044644">
    <property type="entry name" value="DinF-like"/>
</dbReference>
<dbReference type="PANTHER" id="PTHR42893">
    <property type="entry name" value="PROTEIN DETOXIFICATION 44, CHLOROPLASTIC-RELATED"/>
    <property type="match status" value="1"/>
</dbReference>
<feature type="transmembrane region" description="Helical" evidence="6">
    <location>
        <begin position="323"/>
        <end position="346"/>
    </location>
</feature>
<comment type="subcellular location">
    <subcellularLocation>
        <location evidence="1">Membrane</location>
        <topology evidence="1">Multi-pass membrane protein</topology>
    </subcellularLocation>
</comment>
<evidence type="ECO:0000256" key="4">
    <source>
        <dbReference type="ARBA" id="ARBA00022989"/>
    </source>
</evidence>
<accession>A0A7S0WP93</accession>
<keyword evidence="5 6" id="KW-0472">Membrane</keyword>
<dbReference type="InterPro" id="IPR002528">
    <property type="entry name" value="MATE_fam"/>
</dbReference>
<dbReference type="GO" id="GO:0042910">
    <property type="term" value="F:xenobiotic transmembrane transporter activity"/>
    <property type="evidence" value="ECO:0007669"/>
    <property type="project" value="InterPro"/>
</dbReference>
<evidence type="ECO:0000256" key="6">
    <source>
        <dbReference type="RuleBase" id="RU004914"/>
    </source>
</evidence>
<feature type="transmembrane region" description="Helical" evidence="6">
    <location>
        <begin position="498"/>
        <end position="517"/>
    </location>
</feature>
<evidence type="ECO:0000256" key="2">
    <source>
        <dbReference type="ARBA" id="ARBA00010199"/>
    </source>
</evidence>
<dbReference type="GO" id="GO:0015297">
    <property type="term" value="F:antiporter activity"/>
    <property type="evidence" value="ECO:0007669"/>
    <property type="project" value="InterPro"/>
</dbReference>
<feature type="transmembrane region" description="Helical" evidence="6">
    <location>
        <begin position="401"/>
        <end position="421"/>
    </location>
</feature>
<dbReference type="PANTHER" id="PTHR42893:SF44">
    <property type="entry name" value="PROTEIN DETOXIFICATION"/>
    <property type="match status" value="1"/>
</dbReference>
<keyword evidence="3 6" id="KW-0812">Transmembrane</keyword>
<comment type="caution">
    <text evidence="6">Lacks conserved residue(s) required for the propagation of feature annotation.</text>
</comment>
<proteinExistence type="inferred from homology"/>
<feature type="transmembrane region" description="Helical" evidence="6">
    <location>
        <begin position="358"/>
        <end position="381"/>
    </location>
</feature>
<feature type="transmembrane region" description="Helical" evidence="6">
    <location>
        <begin position="523"/>
        <end position="544"/>
    </location>
</feature>
<feature type="region of interest" description="Disordered" evidence="7">
    <location>
        <begin position="208"/>
        <end position="273"/>
    </location>
</feature>
<reference evidence="8" key="1">
    <citation type="submission" date="2021-01" db="EMBL/GenBank/DDBJ databases">
        <authorList>
            <person name="Corre E."/>
            <person name="Pelletier E."/>
            <person name="Niang G."/>
            <person name="Scheremetjew M."/>
            <person name="Finn R."/>
            <person name="Kale V."/>
            <person name="Holt S."/>
            <person name="Cochrane G."/>
            <person name="Meng A."/>
            <person name="Brown T."/>
            <person name="Cohen L."/>
        </authorList>
    </citation>
    <scope>NUCLEOTIDE SEQUENCE</scope>
    <source>
        <strain evidence="8">CCMP722</strain>
    </source>
</reference>
<evidence type="ECO:0000256" key="5">
    <source>
        <dbReference type="ARBA" id="ARBA00023136"/>
    </source>
</evidence>
<dbReference type="EMBL" id="HBFA01025819">
    <property type="protein sequence ID" value="CAD8676331.1"/>
    <property type="molecule type" value="Transcribed_RNA"/>
</dbReference>
<evidence type="ECO:0000256" key="1">
    <source>
        <dbReference type="ARBA" id="ARBA00004141"/>
    </source>
</evidence>
<feature type="transmembrane region" description="Helical" evidence="6">
    <location>
        <begin position="457"/>
        <end position="477"/>
    </location>
</feature>
<name>A0A7S0WP93_9CHLO</name>
<protein>
    <recommendedName>
        <fullName evidence="6">Protein DETOXIFICATION</fullName>
    </recommendedName>
    <alternativeName>
        <fullName evidence="6">Multidrug and toxic compound extrusion protein</fullName>
    </alternativeName>
</protein>
<dbReference type="NCBIfam" id="TIGR00797">
    <property type="entry name" value="matE"/>
    <property type="match status" value="1"/>
</dbReference>
<feature type="compositionally biased region" description="Polar residues" evidence="7">
    <location>
        <begin position="237"/>
        <end position="247"/>
    </location>
</feature>
<evidence type="ECO:0000313" key="8">
    <source>
        <dbReference type="EMBL" id="CAD8676331.1"/>
    </source>
</evidence>
<comment type="similarity">
    <text evidence="2 6">Belongs to the multi antimicrobial extrusion (MATE) (TC 2.A.66.1) family.</text>
</comment>